<dbReference type="CDD" id="cd16462">
    <property type="entry name" value="RING-H2_Pep3p-like"/>
    <property type="match status" value="1"/>
</dbReference>
<dbReference type="GO" id="GO:0006886">
    <property type="term" value="P:intracellular protein transport"/>
    <property type="evidence" value="ECO:0007669"/>
    <property type="project" value="UniProtKB-UniRule"/>
</dbReference>
<feature type="compositionally biased region" description="Basic and acidic residues" evidence="9">
    <location>
        <begin position="461"/>
        <end position="472"/>
    </location>
</feature>
<keyword evidence="5" id="KW-0472">Membrane</keyword>
<protein>
    <recommendedName>
        <fullName evidence="10">RING-type domain-containing protein</fullName>
    </recommendedName>
</protein>
<feature type="compositionally biased region" description="Low complexity" evidence="9">
    <location>
        <begin position="433"/>
        <end position="443"/>
    </location>
</feature>
<dbReference type="Gene3D" id="3.30.40.10">
    <property type="entry name" value="Zinc/RING finger domain, C3HC4 (zinc finger)"/>
    <property type="match status" value="1"/>
</dbReference>
<evidence type="ECO:0000256" key="1">
    <source>
        <dbReference type="ARBA" id="ARBA00010454"/>
    </source>
</evidence>
<keyword evidence="4" id="KW-0862">Zinc</keyword>
<dbReference type="InterPro" id="IPR055358">
    <property type="entry name" value="CHCR"/>
</dbReference>
<organism evidence="11">
    <name type="scientific">Blastocystis hominis</name>
    <dbReference type="NCBI Taxonomy" id="12968"/>
    <lineage>
        <taxon>Eukaryota</taxon>
        <taxon>Sar</taxon>
        <taxon>Stramenopiles</taxon>
        <taxon>Bigyra</taxon>
        <taxon>Opalozoa</taxon>
        <taxon>Opalinata</taxon>
        <taxon>Blastocystidae</taxon>
        <taxon>Blastocystis</taxon>
    </lineage>
</organism>
<dbReference type="InterPro" id="IPR000547">
    <property type="entry name" value="Clathrin_H-chain/VPS_repeat"/>
</dbReference>
<dbReference type="AlphaFoldDB" id="D8M6Q2"/>
<dbReference type="GO" id="GO:0048284">
    <property type="term" value="P:organelle fusion"/>
    <property type="evidence" value="ECO:0007669"/>
    <property type="project" value="TreeGrafter"/>
</dbReference>
<dbReference type="GO" id="GO:0007033">
    <property type="term" value="P:vacuole organization"/>
    <property type="evidence" value="ECO:0007669"/>
    <property type="project" value="TreeGrafter"/>
</dbReference>
<evidence type="ECO:0000256" key="5">
    <source>
        <dbReference type="ARBA" id="ARBA00023136"/>
    </source>
</evidence>
<dbReference type="InterPro" id="IPR007810">
    <property type="entry name" value="Pep3/Vps18_beta-prop"/>
</dbReference>
<feature type="repeat" description="CHCR" evidence="7">
    <location>
        <begin position="589"/>
        <end position="747"/>
    </location>
</feature>
<dbReference type="Pfam" id="PF26148">
    <property type="entry name" value="VPS18_RING_C"/>
    <property type="match status" value="1"/>
</dbReference>
<dbReference type="InterPro" id="IPR001841">
    <property type="entry name" value="Znf_RING"/>
</dbReference>
<dbReference type="InParanoid" id="D8M6Q2"/>
<dbReference type="InterPro" id="IPR058919">
    <property type="entry name" value="Pep3/Vps18_RING_C"/>
</dbReference>
<comment type="subcellular location">
    <subcellularLocation>
        <location evidence="6">Endomembrane system</location>
        <topology evidence="6">Peripheral membrane protein</topology>
        <orientation evidence="6">Cytoplasmic side</orientation>
    </subcellularLocation>
</comment>
<reference evidence="11" key="1">
    <citation type="submission" date="2010-02" db="EMBL/GenBank/DDBJ databases">
        <title>Sequencing and annotation of the Blastocystis hominis genome.</title>
        <authorList>
            <person name="Wincker P."/>
        </authorList>
    </citation>
    <scope>NUCLEOTIDE SEQUENCE</scope>
    <source>
        <strain evidence="11">Singapore isolate B</strain>
    </source>
</reference>
<dbReference type="GO" id="GO:0030674">
    <property type="term" value="F:protein-macromolecule adaptor activity"/>
    <property type="evidence" value="ECO:0007669"/>
    <property type="project" value="TreeGrafter"/>
</dbReference>
<proteinExistence type="inferred from homology"/>
<dbReference type="Proteomes" id="UP000008312">
    <property type="component" value="Unassembled WGS sequence"/>
</dbReference>
<dbReference type="PANTHER" id="PTHR23323:SF26">
    <property type="entry name" value="VACUOLAR PROTEIN SORTING-ASSOCIATED PROTEIN 18 HOMOLOG"/>
    <property type="match status" value="1"/>
</dbReference>
<dbReference type="RefSeq" id="XP_012897518.1">
    <property type="nucleotide sequence ID" value="XM_013042064.1"/>
</dbReference>
<name>D8M6Q2_BLAHO</name>
<sequence length="937" mass="105295">MFSIKRVPIPPTRKNSKGKVPEPLTIHAISEAGNVIILASTGKVLVRWNIKELPEDIELPFKEDKMHKVFIDFTGNHVIITTVAGDCYYLHSSKSKVVNLKRFSDYHIESVAWNRVEGTESSTGPILLGTRNGMILESCIEGKEKYVKEVFSMQQNMPICSLQFERFPAVPTSPAKFFVMAATANPCRYFQFIGGPDFASLFAYYQELDRQNCTELPGDLNYTELRFFTKPGEPRASRFALLTGFATYYGSLYFGSQTAGEQLTADTRDTHHAVAPLSIALTEFHLLSLFPRKLTVRNILSDSVVYERESAVELRGMCPDPLTGFVWVFSDRELFVVGSAGIWGVDRAARRGPRRVEALPAERARRRARRLREGAGALQGRLCARGGAARAGRLLLPQTRLRARRRAVRGDAAVAGGDRAAVPRRGRARRAEGVSAAEAGPAPRGAARAAHAAVYVADGDLPGRDQRDERRRGAGRGAKIATEAEEEAKQSLLVEFRRFLTERGGNLDVNTTYALLSSHGCVEELLFFARLIEDYDRVLTHHIQREDIASAIFILQEVPVEKAEPLYYKFAPQMLLAAPRETVDAWMAAPFLAPCKLIPALVRYDQQRGEMAKNGAEALGENEAIRYLEYQVKEIQNTDPAIHNYLLSLYAVEEDTSDLMAFLDYFKEDYIYDVKYALRVCIQEGKHEACVYIYSLLHLYEEAVKLALRVNLDLAKDAATKAEESVQKKLWLIIARYLIEKCGDIEGAIALLEECPLLKIDDLLPWFPDFVIIDQFKDRIVESLETYNNQIDELKGEMEAYTSSAEKIREEIQGLKSRHGEIEGDQVCELCDQAILSRVFYLFPCSHAFHADCLLREMNKHLSAAEKAKIKELQEKLRPLSQSGLSQNDQELRDKLQAELDNIIAAECPLCGSVMIQSINKPFISKEEEAEASLWSI</sequence>
<dbReference type="InterPro" id="IPR013083">
    <property type="entry name" value="Znf_RING/FYVE/PHD"/>
</dbReference>
<feature type="region of interest" description="Disordered" evidence="9">
    <location>
        <begin position="418"/>
        <end position="443"/>
    </location>
</feature>
<feature type="coiled-coil region" evidence="8">
    <location>
        <begin position="777"/>
        <end position="825"/>
    </location>
</feature>
<keyword evidence="3" id="KW-0863">Zinc-finger</keyword>
<accession>D8M6Q2</accession>
<dbReference type="GO" id="GO:0006904">
    <property type="term" value="P:vesicle docking involved in exocytosis"/>
    <property type="evidence" value="ECO:0007669"/>
    <property type="project" value="TreeGrafter"/>
</dbReference>
<feature type="region of interest" description="Disordered" evidence="9">
    <location>
        <begin position="460"/>
        <end position="479"/>
    </location>
</feature>
<dbReference type="GO" id="GO:0008270">
    <property type="term" value="F:zinc ion binding"/>
    <property type="evidence" value="ECO:0007669"/>
    <property type="project" value="UniProtKB-KW"/>
</dbReference>
<gene>
    <name evidence="11" type="ORF">GSBLH_T00003344001</name>
</gene>
<dbReference type="GO" id="GO:0007032">
    <property type="term" value="P:endosome organization"/>
    <property type="evidence" value="ECO:0007669"/>
    <property type="project" value="TreeGrafter"/>
</dbReference>
<dbReference type="OrthoDB" id="1845386at2759"/>
<dbReference type="OMA" id="DFRMAHG"/>
<dbReference type="SMART" id="SM00184">
    <property type="entry name" value="RING"/>
    <property type="match status" value="1"/>
</dbReference>
<evidence type="ECO:0000256" key="3">
    <source>
        <dbReference type="ARBA" id="ARBA00022771"/>
    </source>
</evidence>
<comment type="similarity">
    <text evidence="1">Belongs to the VPS18 family.</text>
</comment>
<dbReference type="EMBL" id="FN668661">
    <property type="protein sequence ID" value="CBK23470.2"/>
    <property type="molecule type" value="Genomic_DNA"/>
</dbReference>
<evidence type="ECO:0000256" key="4">
    <source>
        <dbReference type="ARBA" id="ARBA00022833"/>
    </source>
</evidence>
<feature type="region of interest" description="Disordered" evidence="9">
    <location>
        <begin position="1"/>
        <end position="20"/>
    </location>
</feature>
<keyword evidence="2" id="KW-0479">Metal-binding</keyword>
<keyword evidence="12" id="KW-1185">Reference proteome</keyword>
<dbReference type="PANTHER" id="PTHR23323">
    <property type="entry name" value="VACUOLAR PROTEIN SORTING-ASSOCIATED PROTEIN"/>
    <property type="match status" value="1"/>
</dbReference>
<dbReference type="PROSITE" id="PS50236">
    <property type="entry name" value="CHCR"/>
    <property type="match status" value="1"/>
</dbReference>
<evidence type="ECO:0000256" key="8">
    <source>
        <dbReference type="SAM" id="Coils"/>
    </source>
</evidence>
<dbReference type="GeneID" id="24920448"/>
<evidence type="ECO:0000259" key="10">
    <source>
        <dbReference type="SMART" id="SM00184"/>
    </source>
</evidence>
<evidence type="ECO:0000313" key="12">
    <source>
        <dbReference type="Proteomes" id="UP000008312"/>
    </source>
</evidence>
<dbReference type="Pfam" id="PF05131">
    <property type="entry name" value="Pep3_Vps18"/>
    <property type="match status" value="1"/>
</dbReference>
<evidence type="ECO:0000256" key="7">
    <source>
        <dbReference type="PROSITE-ProRule" id="PRU01006"/>
    </source>
</evidence>
<dbReference type="GO" id="GO:0030897">
    <property type="term" value="C:HOPS complex"/>
    <property type="evidence" value="ECO:0007669"/>
    <property type="project" value="TreeGrafter"/>
</dbReference>
<dbReference type="GO" id="GO:0005768">
    <property type="term" value="C:endosome"/>
    <property type="evidence" value="ECO:0007669"/>
    <property type="project" value="TreeGrafter"/>
</dbReference>
<evidence type="ECO:0000256" key="6">
    <source>
        <dbReference type="ARBA" id="ARBA00029433"/>
    </source>
</evidence>
<dbReference type="SUPFAM" id="SSF57850">
    <property type="entry name" value="RING/U-box"/>
    <property type="match status" value="1"/>
</dbReference>
<evidence type="ECO:0000256" key="2">
    <source>
        <dbReference type="ARBA" id="ARBA00022723"/>
    </source>
</evidence>
<feature type="domain" description="RING-type" evidence="10">
    <location>
        <begin position="828"/>
        <end position="911"/>
    </location>
</feature>
<evidence type="ECO:0000256" key="9">
    <source>
        <dbReference type="SAM" id="MobiDB-lite"/>
    </source>
</evidence>
<evidence type="ECO:0000313" key="11">
    <source>
        <dbReference type="EMBL" id="CBK23470.2"/>
    </source>
</evidence>
<dbReference type="Pfam" id="PF00637">
    <property type="entry name" value="Clathrin"/>
    <property type="match status" value="1"/>
</dbReference>
<keyword evidence="8" id="KW-0175">Coiled coil</keyword>